<proteinExistence type="predicted"/>
<evidence type="ECO:0000313" key="1">
    <source>
        <dbReference type="EMBL" id="TDD54495.1"/>
    </source>
</evidence>
<evidence type="ECO:0000313" key="2">
    <source>
        <dbReference type="Proteomes" id="UP000295124"/>
    </source>
</evidence>
<organism evidence="1 2">
    <name type="scientific">Kribbella antibiotica</name>
    <dbReference type="NCBI Taxonomy" id="190195"/>
    <lineage>
        <taxon>Bacteria</taxon>
        <taxon>Bacillati</taxon>
        <taxon>Actinomycetota</taxon>
        <taxon>Actinomycetes</taxon>
        <taxon>Propionibacteriales</taxon>
        <taxon>Kribbellaceae</taxon>
        <taxon>Kribbella</taxon>
    </lineage>
</organism>
<name>A0A4R4Z8J5_9ACTN</name>
<dbReference type="EMBL" id="SMKX01000093">
    <property type="protein sequence ID" value="TDD54495.1"/>
    <property type="molecule type" value="Genomic_DNA"/>
</dbReference>
<accession>A0A4R4Z8J5</accession>
<dbReference type="RefSeq" id="WP_132172265.1">
    <property type="nucleotide sequence ID" value="NZ_SMKX01000093.1"/>
</dbReference>
<dbReference type="OrthoDB" id="7171245at2"/>
<comment type="caution">
    <text evidence="1">The sequence shown here is derived from an EMBL/GenBank/DDBJ whole genome shotgun (WGS) entry which is preliminary data.</text>
</comment>
<gene>
    <name evidence="1" type="ORF">E1263_27010</name>
</gene>
<sequence>MGIFSRKGAPGLDVSALSLDQAWRDADLDAAYAAVRQGDLSTGLALLKVTPANTNLRSIRATGLAKAAVGRSEQLELRLEAYPKDPDLLLWYGQVLVFEAWSVRTGQRAKNVSAQQFTMFHDILRTAAEVLQGAIVSAADDAVPWEVLQWAALGLQADLEDKAEIFHAALVRHPGSYAAHTGRVQVLAKKWSGLELAELVDFGDSVVSRARPGSVLCTIAANVFNEVWLEIASDKDSPRVERMKRYTSGITARRTELLAARGKWWNDARTPDPADTSAHGAMAFALKWASAKSEAMEHANRTEGRIESVPWGYVGGVSGFAEAVGKRMD</sequence>
<reference evidence="1 2" key="1">
    <citation type="submission" date="2019-03" db="EMBL/GenBank/DDBJ databases">
        <title>Draft genome sequences of novel Actinobacteria.</title>
        <authorList>
            <person name="Sahin N."/>
            <person name="Ay H."/>
            <person name="Saygin H."/>
        </authorList>
    </citation>
    <scope>NUCLEOTIDE SEQUENCE [LARGE SCALE GENOMIC DNA]</scope>
    <source>
        <strain evidence="1 2">JCM 13523</strain>
    </source>
</reference>
<protein>
    <recommendedName>
        <fullName evidence="3">DUF4034 domain-containing protein</fullName>
    </recommendedName>
</protein>
<keyword evidence="2" id="KW-1185">Reference proteome</keyword>
<dbReference type="Proteomes" id="UP000295124">
    <property type="component" value="Unassembled WGS sequence"/>
</dbReference>
<evidence type="ECO:0008006" key="3">
    <source>
        <dbReference type="Google" id="ProtNLM"/>
    </source>
</evidence>
<dbReference type="AlphaFoldDB" id="A0A4R4Z8J5"/>